<dbReference type="PROSITE" id="PS00217">
    <property type="entry name" value="SUGAR_TRANSPORT_2"/>
    <property type="match status" value="1"/>
</dbReference>
<dbReference type="AlphaFoldDB" id="A0A7X1KBF9"/>
<dbReference type="Proteomes" id="UP000520156">
    <property type="component" value="Unassembled WGS sequence"/>
</dbReference>
<dbReference type="Gene3D" id="1.20.1250.20">
    <property type="entry name" value="MFS general substrate transporter like domains"/>
    <property type="match status" value="1"/>
</dbReference>
<feature type="transmembrane region" description="Helical" evidence="5">
    <location>
        <begin position="162"/>
        <end position="182"/>
    </location>
</feature>
<dbReference type="GO" id="GO:0046943">
    <property type="term" value="F:carboxylic acid transmembrane transporter activity"/>
    <property type="evidence" value="ECO:0007669"/>
    <property type="project" value="TreeGrafter"/>
</dbReference>
<feature type="transmembrane region" description="Helical" evidence="5">
    <location>
        <begin position="132"/>
        <end position="156"/>
    </location>
</feature>
<feature type="transmembrane region" description="Helical" evidence="5">
    <location>
        <begin position="278"/>
        <end position="298"/>
    </location>
</feature>
<gene>
    <name evidence="7" type="ORF">H7F49_05675</name>
</gene>
<keyword evidence="8" id="KW-1185">Reference proteome</keyword>
<evidence type="ECO:0000256" key="2">
    <source>
        <dbReference type="ARBA" id="ARBA00022692"/>
    </source>
</evidence>
<feature type="transmembrane region" description="Helical" evidence="5">
    <location>
        <begin position="393"/>
        <end position="414"/>
    </location>
</feature>
<feature type="transmembrane region" description="Helical" evidence="5">
    <location>
        <begin position="44"/>
        <end position="66"/>
    </location>
</feature>
<feature type="domain" description="Major facilitator superfamily (MFS) profile" evidence="6">
    <location>
        <begin position="8"/>
        <end position="419"/>
    </location>
</feature>
<dbReference type="GO" id="GO:0005886">
    <property type="term" value="C:plasma membrane"/>
    <property type="evidence" value="ECO:0007669"/>
    <property type="project" value="TreeGrafter"/>
</dbReference>
<name>A0A7X1KBF9_9SPHN</name>
<dbReference type="PANTHER" id="PTHR23508:SF10">
    <property type="entry name" value="CARBOXYLIC ACID TRANSPORTER PROTEIN HOMOLOG"/>
    <property type="match status" value="1"/>
</dbReference>
<dbReference type="InterPro" id="IPR020846">
    <property type="entry name" value="MFS_dom"/>
</dbReference>
<feature type="transmembrane region" description="Helical" evidence="5">
    <location>
        <begin position="73"/>
        <end position="92"/>
    </location>
</feature>
<feature type="transmembrane region" description="Helical" evidence="5">
    <location>
        <begin position="98"/>
        <end position="120"/>
    </location>
</feature>
<dbReference type="SUPFAM" id="SSF103473">
    <property type="entry name" value="MFS general substrate transporter"/>
    <property type="match status" value="1"/>
</dbReference>
<reference evidence="7 8" key="1">
    <citation type="submission" date="2020-08" db="EMBL/GenBank/DDBJ databases">
        <title>The genome sequence of Novosphingobium flavum 4Y4.</title>
        <authorList>
            <person name="Liu Y."/>
        </authorList>
    </citation>
    <scope>NUCLEOTIDE SEQUENCE [LARGE SCALE GENOMIC DNA]</scope>
    <source>
        <strain evidence="7 8">4Y4</strain>
    </source>
</reference>
<dbReference type="InterPro" id="IPR005829">
    <property type="entry name" value="Sugar_transporter_CS"/>
</dbReference>
<accession>A0A7X1KBF9</accession>
<evidence type="ECO:0000313" key="8">
    <source>
        <dbReference type="Proteomes" id="UP000520156"/>
    </source>
</evidence>
<evidence type="ECO:0000259" key="6">
    <source>
        <dbReference type="PROSITE" id="PS50850"/>
    </source>
</evidence>
<comment type="caution">
    <text evidence="7">The sequence shown here is derived from an EMBL/GenBank/DDBJ whole genome shotgun (WGS) entry which is preliminary data.</text>
</comment>
<dbReference type="InterPro" id="IPR011701">
    <property type="entry name" value="MFS"/>
</dbReference>
<dbReference type="EMBL" id="JACLAU010000005">
    <property type="protein sequence ID" value="MBC2651184.1"/>
    <property type="molecule type" value="Genomic_DNA"/>
</dbReference>
<evidence type="ECO:0000256" key="5">
    <source>
        <dbReference type="SAM" id="Phobius"/>
    </source>
</evidence>
<dbReference type="PROSITE" id="PS50850">
    <property type="entry name" value="MFS"/>
    <property type="match status" value="1"/>
</dbReference>
<sequence length="422" mass="43691">MRLAQVVAIAICVLLNALDGFDVLAISFASPGIAKEWQVERVALGAVLSMELFGMAFGSVVLGHAADRLGRRVTAIGCLCVMASGMFATTQVNSIGALAATRLFTGLGIGGMLATVNALVAEYANSKWRSAAVVIMAAGYPLGGVAGGAIASQLLAHGDWRHVFWLGAGVTALCLPLVLLLMPEPVGALLQNRRGDTLARVNHTLRKLGHRAVDALPPVEPEAPQTHMAALFTKQMAPVTILLTLAYFLHIMTFYFILKWVPKIVVDMGFSTPAAGGILVWVNVGGLAGSLLFSVLSLRFPLRWLLVAFMVASTVMITLFGQGQADLHALAWAAAAGGFFSNAVVVGLYALVAASFPTAIRGGGTGFVIGVGRGGAALSPIVGGVLFQAGMTLGLVAAVMACGSLLAAAALLALPRREAEVH</sequence>
<dbReference type="InterPro" id="IPR036259">
    <property type="entry name" value="MFS_trans_sf"/>
</dbReference>
<proteinExistence type="predicted"/>
<dbReference type="Pfam" id="PF07690">
    <property type="entry name" value="MFS_1"/>
    <property type="match status" value="1"/>
</dbReference>
<feature type="transmembrane region" description="Helical" evidence="5">
    <location>
        <begin position="364"/>
        <end position="387"/>
    </location>
</feature>
<comment type="subcellular location">
    <subcellularLocation>
        <location evidence="1">Membrane</location>
        <topology evidence="1">Multi-pass membrane protein</topology>
    </subcellularLocation>
</comment>
<keyword evidence="3 5" id="KW-1133">Transmembrane helix</keyword>
<protein>
    <submittedName>
        <fullName evidence="7">MFS transporter</fullName>
    </submittedName>
</protein>
<feature type="transmembrane region" description="Helical" evidence="5">
    <location>
        <begin position="305"/>
        <end position="323"/>
    </location>
</feature>
<evidence type="ECO:0000256" key="1">
    <source>
        <dbReference type="ARBA" id="ARBA00004141"/>
    </source>
</evidence>
<dbReference type="PANTHER" id="PTHR23508">
    <property type="entry name" value="CARBOXYLIC ACID TRANSPORTER PROTEIN HOMOLOG"/>
    <property type="match status" value="1"/>
</dbReference>
<evidence type="ECO:0000313" key="7">
    <source>
        <dbReference type="EMBL" id="MBC2651184.1"/>
    </source>
</evidence>
<keyword evidence="2 5" id="KW-0812">Transmembrane</keyword>
<feature type="transmembrane region" description="Helical" evidence="5">
    <location>
        <begin position="329"/>
        <end position="352"/>
    </location>
</feature>
<evidence type="ECO:0000256" key="4">
    <source>
        <dbReference type="ARBA" id="ARBA00023136"/>
    </source>
</evidence>
<feature type="transmembrane region" description="Helical" evidence="5">
    <location>
        <begin position="236"/>
        <end position="258"/>
    </location>
</feature>
<evidence type="ECO:0000256" key="3">
    <source>
        <dbReference type="ARBA" id="ARBA00022989"/>
    </source>
</evidence>
<keyword evidence="4 5" id="KW-0472">Membrane</keyword>
<organism evidence="7 8">
    <name type="scientific">Novosphingobium aerophilum</name>
    <dbReference type="NCBI Taxonomy" id="2839843"/>
    <lineage>
        <taxon>Bacteria</taxon>
        <taxon>Pseudomonadati</taxon>
        <taxon>Pseudomonadota</taxon>
        <taxon>Alphaproteobacteria</taxon>
        <taxon>Sphingomonadales</taxon>
        <taxon>Sphingomonadaceae</taxon>
        <taxon>Novosphingobium</taxon>
    </lineage>
</organism>